<sequence>MQIDAIERTLWATEIWCMTFHKEKEALPEGVVIVDSQPDIIAVAVQIINYDVEDVVTRCVTTSAQCISTPLLPGPIMLCSQGDNDPFVDRSLMRIAEPDLQIRRVQTTTNTNKGKAILVKAPKRRRTRAISQLKEQLKKEVVPEKPVKKRPKKMKARKEKCEETISKKAKRGNSAQQAREANESLQKSVVKEMKGDSSVGKVEAKEGKK</sequence>
<dbReference type="EMBL" id="JAKOGI010001435">
    <property type="protein sequence ID" value="KAJ8425625.1"/>
    <property type="molecule type" value="Genomic_DNA"/>
</dbReference>
<name>A0A9Q1GUZ5_9CARY</name>
<dbReference type="AlphaFoldDB" id="A0A9Q1GUZ5"/>
<dbReference type="Proteomes" id="UP001153076">
    <property type="component" value="Unassembled WGS sequence"/>
</dbReference>
<accession>A0A9Q1GUZ5</accession>
<evidence type="ECO:0000313" key="2">
    <source>
        <dbReference type="EMBL" id="KAJ8425625.1"/>
    </source>
</evidence>
<feature type="compositionally biased region" description="Basic residues" evidence="1">
    <location>
        <begin position="147"/>
        <end position="158"/>
    </location>
</feature>
<feature type="region of interest" description="Disordered" evidence="1">
    <location>
        <begin position="141"/>
        <end position="209"/>
    </location>
</feature>
<feature type="compositionally biased region" description="Polar residues" evidence="1">
    <location>
        <begin position="173"/>
        <end position="187"/>
    </location>
</feature>
<keyword evidence="3" id="KW-1185">Reference proteome</keyword>
<proteinExistence type="predicted"/>
<comment type="caution">
    <text evidence="2">The sequence shown here is derived from an EMBL/GenBank/DDBJ whole genome shotgun (WGS) entry which is preliminary data.</text>
</comment>
<evidence type="ECO:0000256" key="1">
    <source>
        <dbReference type="SAM" id="MobiDB-lite"/>
    </source>
</evidence>
<reference evidence="2" key="1">
    <citation type="submission" date="2022-04" db="EMBL/GenBank/DDBJ databases">
        <title>Carnegiea gigantea Genome sequencing and assembly v2.</title>
        <authorList>
            <person name="Copetti D."/>
            <person name="Sanderson M.J."/>
            <person name="Burquez A."/>
            <person name="Wojciechowski M.F."/>
        </authorList>
    </citation>
    <scope>NUCLEOTIDE SEQUENCE</scope>
    <source>
        <strain evidence="2">SGP5-SGP5p</strain>
        <tissue evidence="2">Aerial part</tissue>
    </source>
</reference>
<gene>
    <name evidence="2" type="ORF">Cgig2_024280</name>
</gene>
<evidence type="ECO:0000313" key="3">
    <source>
        <dbReference type="Proteomes" id="UP001153076"/>
    </source>
</evidence>
<organism evidence="2 3">
    <name type="scientific">Carnegiea gigantea</name>
    <dbReference type="NCBI Taxonomy" id="171969"/>
    <lineage>
        <taxon>Eukaryota</taxon>
        <taxon>Viridiplantae</taxon>
        <taxon>Streptophyta</taxon>
        <taxon>Embryophyta</taxon>
        <taxon>Tracheophyta</taxon>
        <taxon>Spermatophyta</taxon>
        <taxon>Magnoliopsida</taxon>
        <taxon>eudicotyledons</taxon>
        <taxon>Gunneridae</taxon>
        <taxon>Pentapetalae</taxon>
        <taxon>Caryophyllales</taxon>
        <taxon>Cactineae</taxon>
        <taxon>Cactaceae</taxon>
        <taxon>Cactoideae</taxon>
        <taxon>Echinocereeae</taxon>
        <taxon>Carnegiea</taxon>
    </lineage>
</organism>
<protein>
    <submittedName>
        <fullName evidence="2">Uncharacterized protein</fullName>
    </submittedName>
</protein>